<evidence type="ECO:0000256" key="2">
    <source>
        <dbReference type="ARBA" id="ARBA00022840"/>
    </source>
</evidence>
<comment type="similarity">
    <text evidence="3">Belongs to the heat shock protein 70 family.</text>
</comment>
<dbReference type="Pfam" id="PF00012">
    <property type="entry name" value="HSP70"/>
    <property type="match status" value="1"/>
</dbReference>
<reference evidence="5" key="1">
    <citation type="submission" date="2020-10" db="EMBL/GenBank/DDBJ databases">
        <title>High-Quality Genome Resource of Clonostachys rosea strain S41 by Oxford Nanopore Long-Read Sequencing.</title>
        <authorList>
            <person name="Wang H."/>
        </authorList>
    </citation>
    <scope>NUCLEOTIDE SEQUENCE</scope>
    <source>
        <strain evidence="5">S41</strain>
    </source>
</reference>
<feature type="compositionally biased region" description="Acidic residues" evidence="4">
    <location>
        <begin position="618"/>
        <end position="637"/>
    </location>
</feature>
<dbReference type="Gene3D" id="3.30.420.40">
    <property type="match status" value="2"/>
</dbReference>
<sequence length="684" mass="73573">MAKSRGKTIGIDLGTTYLGVASDGKMIPILYGNELWPSIAQITEKGKWSLRGLEKTPPVDWRMDVEFSKLLIGRPKSDGSLEGDVESIPGAAMDDHGACYKIFDRKYRPEEISGFLLGKIYQDIVKPRGVMDKVIITVPAYFGEAQRHSTLVAAEIAGFDLSVIDLVPEPVAAAVYVTRSWEKVHEKTVVVVDVGGGTTDLTVIQIFQENHIRRFCVLAVVGDNRLGGKNLDDRLLDLVCARAKDKTGKRPEKKTIRADCESAKQSLSVHDEVNIAVAIDDAEPPEINISRKDFISACRKEMRTFEQLLKTLQSRERTVSEAQHLIFSGGSCNIPEIKALAQKACPKATIEEVVADKAVALGASCIASDPLITITPSLPKNIGIWCRNGQLQVIAKQTALLPGKFTGELFTHEETKDVVEFSVMEGDSADAKRATEVAQFSITDLGSPPSGTMIKVIVKIEKPGTMEVEAKMTTEKGEEASCKVEFKSPFRQDQLSRWKKQNSRRLTGRVRGDHEEDDTGDLDSDLDSDTEAGVTGDVGTKDGEVEVGGITDGHAEDGLDGGGPVEGGSGEDDTVDSSEIEAEETRHLRAKDGQAEADGTGDIEVGDGGAESGPTEGEAIDTGDTETGDAETGDGEVENGSVRAGSTKPTDGDGVRAYSQKRNGPATRGTKTSGRARKRAKRGK</sequence>
<evidence type="ECO:0000256" key="3">
    <source>
        <dbReference type="RuleBase" id="RU003322"/>
    </source>
</evidence>
<dbReference type="SUPFAM" id="SSF53067">
    <property type="entry name" value="Actin-like ATPase domain"/>
    <property type="match status" value="2"/>
</dbReference>
<evidence type="ECO:0000256" key="1">
    <source>
        <dbReference type="ARBA" id="ARBA00022741"/>
    </source>
</evidence>
<protein>
    <submittedName>
        <fullName evidence="5">Uncharacterized protein</fullName>
    </submittedName>
</protein>
<feature type="compositionally biased region" description="Basic residues" evidence="4">
    <location>
        <begin position="497"/>
        <end position="508"/>
    </location>
</feature>
<dbReference type="InterPro" id="IPR013126">
    <property type="entry name" value="Hsp_70_fam"/>
</dbReference>
<dbReference type="PROSITE" id="PS00329">
    <property type="entry name" value="HSP70_2"/>
    <property type="match status" value="1"/>
</dbReference>
<evidence type="ECO:0000313" key="6">
    <source>
        <dbReference type="Proteomes" id="UP000616885"/>
    </source>
</evidence>
<dbReference type="PANTHER" id="PTHR19375">
    <property type="entry name" value="HEAT SHOCK PROTEIN 70KDA"/>
    <property type="match status" value="1"/>
</dbReference>
<dbReference type="InterPro" id="IPR018181">
    <property type="entry name" value="Heat_shock_70_CS"/>
</dbReference>
<dbReference type="Gene3D" id="3.90.640.10">
    <property type="entry name" value="Actin, Chain A, domain 4"/>
    <property type="match status" value="1"/>
</dbReference>
<dbReference type="AlphaFoldDB" id="A0A8H7NAI0"/>
<dbReference type="Gene3D" id="2.60.34.10">
    <property type="entry name" value="Substrate Binding Domain Of DNAk, Chain A, domain 1"/>
    <property type="match status" value="1"/>
</dbReference>
<feature type="compositionally biased region" description="Basic residues" evidence="4">
    <location>
        <begin position="674"/>
        <end position="684"/>
    </location>
</feature>
<name>A0A8H7NAI0_BIOOC</name>
<dbReference type="InterPro" id="IPR029047">
    <property type="entry name" value="HSP70_peptide-bd_sf"/>
</dbReference>
<keyword evidence="2 3" id="KW-0067">ATP-binding</keyword>
<evidence type="ECO:0000256" key="4">
    <source>
        <dbReference type="SAM" id="MobiDB-lite"/>
    </source>
</evidence>
<organism evidence="5 6">
    <name type="scientific">Bionectria ochroleuca</name>
    <name type="common">Gliocladium roseum</name>
    <dbReference type="NCBI Taxonomy" id="29856"/>
    <lineage>
        <taxon>Eukaryota</taxon>
        <taxon>Fungi</taxon>
        <taxon>Dikarya</taxon>
        <taxon>Ascomycota</taxon>
        <taxon>Pezizomycotina</taxon>
        <taxon>Sordariomycetes</taxon>
        <taxon>Hypocreomycetidae</taxon>
        <taxon>Hypocreales</taxon>
        <taxon>Bionectriaceae</taxon>
        <taxon>Clonostachys</taxon>
    </lineage>
</organism>
<dbReference type="PRINTS" id="PR00301">
    <property type="entry name" value="HEATSHOCK70"/>
</dbReference>
<feature type="region of interest" description="Disordered" evidence="4">
    <location>
        <begin position="493"/>
        <end position="684"/>
    </location>
</feature>
<dbReference type="SUPFAM" id="SSF100920">
    <property type="entry name" value="Heat shock protein 70kD (HSP70), peptide-binding domain"/>
    <property type="match status" value="1"/>
</dbReference>
<feature type="compositionally biased region" description="Acidic residues" evidence="4">
    <location>
        <begin position="569"/>
        <end position="582"/>
    </location>
</feature>
<dbReference type="InterPro" id="IPR043129">
    <property type="entry name" value="ATPase_NBD"/>
</dbReference>
<accession>A0A8H7NAI0</accession>
<evidence type="ECO:0000313" key="5">
    <source>
        <dbReference type="EMBL" id="KAF9752075.1"/>
    </source>
</evidence>
<dbReference type="GO" id="GO:0140662">
    <property type="term" value="F:ATP-dependent protein folding chaperone"/>
    <property type="evidence" value="ECO:0007669"/>
    <property type="project" value="InterPro"/>
</dbReference>
<proteinExistence type="inferred from homology"/>
<dbReference type="EMBL" id="JADCTT010000005">
    <property type="protein sequence ID" value="KAF9752075.1"/>
    <property type="molecule type" value="Genomic_DNA"/>
</dbReference>
<feature type="compositionally biased region" description="Acidic residues" evidence="4">
    <location>
        <begin position="515"/>
        <end position="530"/>
    </location>
</feature>
<dbReference type="GO" id="GO:0005524">
    <property type="term" value="F:ATP binding"/>
    <property type="evidence" value="ECO:0007669"/>
    <property type="project" value="UniProtKB-KW"/>
</dbReference>
<feature type="compositionally biased region" description="Basic and acidic residues" evidence="4">
    <location>
        <begin position="583"/>
        <end position="594"/>
    </location>
</feature>
<dbReference type="Proteomes" id="UP000616885">
    <property type="component" value="Unassembled WGS sequence"/>
</dbReference>
<gene>
    <name evidence="5" type="ORF">IM811_013869</name>
</gene>
<keyword evidence="1 3" id="KW-0547">Nucleotide-binding</keyword>
<comment type="caution">
    <text evidence="5">The sequence shown here is derived from an EMBL/GenBank/DDBJ whole genome shotgun (WGS) entry which is preliminary data.</text>
</comment>